<proteinExistence type="predicted"/>
<gene>
    <name evidence="1" type="ORF">ENR15_22695</name>
</gene>
<dbReference type="EMBL" id="DSPX01000232">
    <property type="protein sequence ID" value="HGG03368.1"/>
    <property type="molecule type" value="Genomic_DNA"/>
</dbReference>
<reference evidence="1" key="1">
    <citation type="journal article" date="2020" name="mSystems">
        <title>Genome- and Community-Level Interaction Insights into Carbon Utilization and Element Cycling Functions of Hydrothermarchaeota in Hydrothermal Sediment.</title>
        <authorList>
            <person name="Zhou Z."/>
            <person name="Liu Y."/>
            <person name="Xu W."/>
            <person name="Pan J."/>
            <person name="Luo Z.H."/>
            <person name="Li M."/>
        </authorList>
    </citation>
    <scope>NUCLEOTIDE SEQUENCE [LARGE SCALE GENOMIC DNA]</scope>
    <source>
        <strain evidence="1">SpSt-374</strain>
    </source>
</reference>
<accession>A0A7C3ZZL3</accession>
<comment type="caution">
    <text evidence="1">The sequence shown here is derived from an EMBL/GenBank/DDBJ whole genome shotgun (WGS) entry which is preliminary data.</text>
</comment>
<sequence length="86" mass="9156">MKGVVLLAVKARSQFLGVDFGFLSELGFLHVTVLGEGAFPLDLGDLPRKGLHLGGETVDRALLLCGLGFESFDVAILDFDLFVGGF</sequence>
<protein>
    <submittedName>
        <fullName evidence="1">Uncharacterized protein</fullName>
    </submittedName>
</protein>
<name>A0A7C3ZZL3_9CYAN</name>
<evidence type="ECO:0000313" key="1">
    <source>
        <dbReference type="EMBL" id="HGG03368.1"/>
    </source>
</evidence>
<dbReference type="AlphaFoldDB" id="A0A7C3ZZL3"/>
<organism evidence="1">
    <name type="scientific">Planktothricoides sp. SpSt-374</name>
    <dbReference type="NCBI Taxonomy" id="2282167"/>
    <lineage>
        <taxon>Bacteria</taxon>
        <taxon>Bacillati</taxon>
        <taxon>Cyanobacteriota</taxon>
        <taxon>Cyanophyceae</taxon>
        <taxon>Oscillatoriophycideae</taxon>
        <taxon>Oscillatoriales</taxon>
        <taxon>Oscillatoriaceae</taxon>
        <taxon>Planktothricoides</taxon>
    </lineage>
</organism>